<organism evidence="9 10">
    <name type="scientific">Nostocoides japonicum T1-X7</name>
    <dbReference type="NCBI Taxonomy" id="1194083"/>
    <lineage>
        <taxon>Bacteria</taxon>
        <taxon>Bacillati</taxon>
        <taxon>Actinomycetota</taxon>
        <taxon>Actinomycetes</taxon>
        <taxon>Micrococcales</taxon>
        <taxon>Intrasporangiaceae</taxon>
        <taxon>Nostocoides</taxon>
    </lineage>
</organism>
<dbReference type="GO" id="GO:0015112">
    <property type="term" value="F:nitrate transmembrane transporter activity"/>
    <property type="evidence" value="ECO:0007669"/>
    <property type="project" value="InterPro"/>
</dbReference>
<comment type="subcellular location">
    <subcellularLocation>
        <location evidence="1">Cell membrane</location>
        <topology evidence="1">Multi-pass membrane protein</topology>
    </subcellularLocation>
</comment>
<dbReference type="SUPFAM" id="SSF103473">
    <property type="entry name" value="MFS general substrate transporter"/>
    <property type="match status" value="1"/>
</dbReference>
<keyword evidence="4 7" id="KW-1133">Transmembrane helix</keyword>
<feature type="transmembrane region" description="Helical" evidence="7">
    <location>
        <begin position="241"/>
        <end position="261"/>
    </location>
</feature>
<dbReference type="Proteomes" id="UP000035721">
    <property type="component" value="Unassembled WGS sequence"/>
</dbReference>
<feature type="transmembrane region" description="Helical" evidence="7">
    <location>
        <begin position="362"/>
        <end position="380"/>
    </location>
</feature>
<evidence type="ECO:0000256" key="6">
    <source>
        <dbReference type="ARBA" id="ARBA00023136"/>
    </source>
</evidence>
<dbReference type="PROSITE" id="PS50850">
    <property type="entry name" value="MFS"/>
    <property type="match status" value="1"/>
</dbReference>
<comment type="similarity">
    <text evidence="2">Belongs to the major facilitator superfamily. Nitrate/nitrite porter (TC 2.A.1.8) family.</text>
</comment>
<evidence type="ECO:0000256" key="1">
    <source>
        <dbReference type="ARBA" id="ARBA00004651"/>
    </source>
</evidence>
<protein>
    <submittedName>
        <fullName evidence="9">Putative nitrate/nitrite transporter (Putative nitrite extrusion permease narK)</fullName>
    </submittedName>
</protein>
<gene>
    <name evidence="9" type="ORF">BN12_300024</name>
</gene>
<comment type="caution">
    <text evidence="9">The sequence shown here is derived from an EMBL/GenBank/DDBJ whole genome shotgun (WGS) entry which is preliminary data.</text>
</comment>
<keyword evidence="10" id="KW-1185">Reference proteome</keyword>
<dbReference type="InterPro" id="IPR044772">
    <property type="entry name" value="NO3_transporter"/>
</dbReference>
<keyword evidence="5" id="KW-0534">Nitrate assimilation</keyword>
<evidence type="ECO:0000256" key="5">
    <source>
        <dbReference type="ARBA" id="ARBA00023063"/>
    </source>
</evidence>
<dbReference type="Gene3D" id="1.20.1250.20">
    <property type="entry name" value="MFS general substrate transporter like domains"/>
    <property type="match status" value="2"/>
</dbReference>
<feature type="transmembrane region" description="Helical" evidence="7">
    <location>
        <begin position="126"/>
        <end position="154"/>
    </location>
</feature>
<dbReference type="InterPro" id="IPR036259">
    <property type="entry name" value="MFS_trans_sf"/>
</dbReference>
<feature type="transmembrane region" description="Helical" evidence="7">
    <location>
        <begin position="298"/>
        <end position="317"/>
    </location>
</feature>
<evidence type="ECO:0000256" key="7">
    <source>
        <dbReference type="SAM" id="Phobius"/>
    </source>
</evidence>
<feature type="transmembrane region" description="Helical" evidence="7">
    <location>
        <begin position="392"/>
        <end position="412"/>
    </location>
</feature>
<evidence type="ECO:0000313" key="10">
    <source>
        <dbReference type="Proteomes" id="UP000035721"/>
    </source>
</evidence>
<evidence type="ECO:0000259" key="8">
    <source>
        <dbReference type="PROSITE" id="PS50850"/>
    </source>
</evidence>
<dbReference type="GO" id="GO:0042128">
    <property type="term" value="P:nitrate assimilation"/>
    <property type="evidence" value="ECO:0007669"/>
    <property type="project" value="UniProtKB-KW"/>
</dbReference>
<dbReference type="InterPro" id="IPR011701">
    <property type="entry name" value="MFS"/>
</dbReference>
<evidence type="ECO:0000313" key="9">
    <source>
        <dbReference type="EMBL" id="CCH78576.1"/>
    </source>
</evidence>
<dbReference type="EMBL" id="CAJB01000224">
    <property type="protein sequence ID" value="CCH78576.1"/>
    <property type="molecule type" value="Genomic_DNA"/>
</dbReference>
<dbReference type="STRING" id="1194083.BN12_300024"/>
<feature type="transmembrane region" description="Helical" evidence="7">
    <location>
        <begin position="186"/>
        <end position="208"/>
    </location>
</feature>
<dbReference type="AlphaFoldDB" id="A0A077LY34"/>
<feature type="transmembrane region" description="Helical" evidence="7">
    <location>
        <begin position="101"/>
        <end position="120"/>
    </location>
</feature>
<accession>A0A077LY34</accession>
<evidence type="ECO:0000256" key="4">
    <source>
        <dbReference type="ARBA" id="ARBA00022989"/>
    </source>
</evidence>
<dbReference type="PANTHER" id="PTHR23515">
    <property type="entry name" value="HIGH-AFFINITY NITRATE TRANSPORTER 2.3"/>
    <property type="match status" value="1"/>
</dbReference>
<feature type="transmembrane region" description="Helical" evidence="7">
    <location>
        <begin position="329"/>
        <end position="350"/>
    </location>
</feature>
<name>A0A077LY34_9MICO</name>
<keyword evidence="3 7" id="KW-0812">Transmembrane</keyword>
<feature type="transmembrane region" description="Helical" evidence="7">
    <location>
        <begin position="37"/>
        <end position="54"/>
    </location>
</feature>
<dbReference type="InterPro" id="IPR020846">
    <property type="entry name" value="MFS_dom"/>
</dbReference>
<feature type="domain" description="Major facilitator superfamily (MFS) profile" evidence="8">
    <location>
        <begin position="36"/>
        <end position="418"/>
    </location>
</feature>
<evidence type="ECO:0000256" key="2">
    <source>
        <dbReference type="ARBA" id="ARBA00008432"/>
    </source>
</evidence>
<evidence type="ECO:0000256" key="3">
    <source>
        <dbReference type="ARBA" id="ARBA00022692"/>
    </source>
</evidence>
<dbReference type="CDD" id="cd17341">
    <property type="entry name" value="MFS_NRT2_like"/>
    <property type="match status" value="1"/>
</dbReference>
<feature type="transmembrane region" description="Helical" evidence="7">
    <location>
        <begin position="161"/>
        <end position="180"/>
    </location>
</feature>
<dbReference type="Pfam" id="PF07690">
    <property type="entry name" value="MFS_1"/>
    <property type="match status" value="1"/>
</dbReference>
<keyword evidence="6 7" id="KW-0472">Membrane</keyword>
<dbReference type="GO" id="GO:0005886">
    <property type="term" value="C:plasma membrane"/>
    <property type="evidence" value="ECO:0007669"/>
    <property type="project" value="UniProtKB-SubCell"/>
</dbReference>
<reference evidence="9 10" key="1">
    <citation type="journal article" date="2013" name="ISME J.">
        <title>A metabolic model for members of the genus Tetrasphaera involved in enhanced biological phosphorus removal.</title>
        <authorList>
            <person name="Kristiansen R."/>
            <person name="Nguyen H.T.T."/>
            <person name="Saunders A.M."/>
            <person name="Nielsen J.L."/>
            <person name="Wimmer R."/>
            <person name="Le V.Q."/>
            <person name="McIlroy S.J."/>
            <person name="Petrovski S."/>
            <person name="Seviour R.J."/>
            <person name="Calteau A."/>
            <person name="Nielsen K.L."/>
            <person name="Nielsen P.H."/>
        </authorList>
    </citation>
    <scope>NUCLEOTIDE SEQUENCE [LARGE SCALE GENOMIC DNA]</scope>
    <source>
        <strain evidence="9 10">T1-X7</strain>
    </source>
</reference>
<proteinExistence type="inferred from homology"/>
<sequence>MGARRDGRPRPPAERRTMMTATAVTDADLRQGQTKNLVLALWAFAISFWAWNMVAPLGVRYTEEMGLTATQKSLLVATPVLVGSVGRIPVGALTDKFGGRVMFTVLMLLSVPFVLLVAVAGNAKSYGLMILFGFFLGIAGTTFATGIPFVNAWFEQSRRGFATGVFGAGMGGTALSAFFTPRFVKWFGYTTTHVIIAVALVLTAALVWSAAKDSPRWKPATEPVVPKLVAAAKLGITWQMAFLYAVAFGGFVAFSTYLPTYLKDVYEFDLTGAGSRTAGFAIAAVIARPVGGILSDRIGARTVAAISFAGATVMALVETTVPPPELLAGLTFVVLALFLGLGTGAIFAWVADQAPPERVGSVTGIVGAAGGLGGYFPPLVMGATYDAVAHRYTVGLVLLAIVAAIAFLYTLFGIRRRVAVATA</sequence>